<dbReference type="EMBL" id="JXTC01000027">
    <property type="protein sequence ID" value="PON98054.1"/>
    <property type="molecule type" value="Genomic_DNA"/>
</dbReference>
<accession>A0A2P5FJV0</accession>
<evidence type="ECO:0000313" key="2">
    <source>
        <dbReference type="Proteomes" id="UP000237000"/>
    </source>
</evidence>
<organism evidence="1 2">
    <name type="scientific">Trema orientale</name>
    <name type="common">Charcoal tree</name>
    <name type="synonym">Celtis orientalis</name>
    <dbReference type="NCBI Taxonomy" id="63057"/>
    <lineage>
        <taxon>Eukaryota</taxon>
        <taxon>Viridiplantae</taxon>
        <taxon>Streptophyta</taxon>
        <taxon>Embryophyta</taxon>
        <taxon>Tracheophyta</taxon>
        <taxon>Spermatophyta</taxon>
        <taxon>Magnoliopsida</taxon>
        <taxon>eudicotyledons</taxon>
        <taxon>Gunneridae</taxon>
        <taxon>Pentapetalae</taxon>
        <taxon>rosids</taxon>
        <taxon>fabids</taxon>
        <taxon>Rosales</taxon>
        <taxon>Cannabaceae</taxon>
        <taxon>Trema</taxon>
    </lineage>
</organism>
<name>A0A2P5FJV0_TREOI</name>
<sequence length="331" mass="37016">MIHSFTIITPTRVIQIPPLPEARLRSKRRDRVVYLLVPSRRSQLPSRPIASSSPKTASIDTRMPTIRVNHLVSTILAKSEPKPPEIPVLPPGLLLLVPKPPSNVALVRLRSVNRALVLQEHNRLEDPQVEPLDRDQGAGIGAVHLLQILAARLGARIVDQSLGLLDRDLRNGVRYRGSDGRGDHHGDQILARLEDRVVVLEGGVLVLGEELCEGRSRFQPWIRGLVGDGYGGEDEDGEDENREAEVAYELYQVLPNGLSPRIWLFHGFSEKTQIIKTQIPTDPDLETYRAGGNKKEKKSGCLGRKKMREKMEGREENGDLIWVNWGKVSLE</sequence>
<proteinExistence type="predicted"/>
<protein>
    <submittedName>
        <fullName evidence="1">Uncharacterized protein</fullName>
    </submittedName>
</protein>
<gene>
    <name evidence="1" type="ORF">TorRG33x02_061280</name>
</gene>
<dbReference type="Proteomes" id="UP000237000">
    <property type="component" value="Unassembled WGS sequence"/>
</dbReference>
<keyword evidence="2" id="KW-1185">Reference proteome</keyword>
<comment type="caution">
    <text evidence="1">The sequence shown here is derived from an EMBL/GenBank/DDBJ whole genome shotgun (WGS) entry which is preliminary data.</text>
</comment>
<dbReference type="InParanoid" id="A0A2P5FJV0"/>
<evidence type="ECO:0000313" key="1">
    <source>
        <dbReference type="EMBL" id="PON98054.1"/>
    </source>
</evidence>
<dbReference type="AlphaFoldDB" id="A0A2P5FJV0"/>
<reference evidence="2" key="1">
    <citation type="submission" date="2016-06" db="EMBL/GenBank/DDBJ databases">
        <title>Parallel loss of symbiosis genes in relatives of nitrogen-fixing non-legume Parasponia.</title>
        <authorList>
            <person name="Van Velzen R."/>
            <person name="Holmer R."/>
            <person name="Bu F."/>
            <person name="Rutten L."/>
            <person name="Van Zeijl A."/>
            <person name="Liu W."/>
            <person name="Santuari L."/>
            <person name="Cao Q."/>
            <person name="Sharma T."/>
            <person name="Shen D."/>
            <person name="Roswanjaya Y."/>
            <person name="Wardhani T."/>
            <person name="Kalhor M.S."/>
            <person name="Jansen J."/>
            <person name="Van den Hoogen J."/>
            <person name="Gungor B."/>
            <person name="Hartog M."/>
            <person name="Hontelez J."/>
            <person name="Verver J."/>
            <person name="Yang W.-C."/>
            <person name="Schijlen E."/>
            <person name="Repin R."/>
            <person name="Schilthuizen M."/>
            <person name="Schranz E."/>
            <person name="Heidstra R."/>
            <person name="Miyata K."/>
            <person name="Fedorova E."/>
            <person name="Kohlen W."/>
            <person name="Bisseling T."/>
            <person name="Smit S."/>
            <person name="Geurts R."/>
        </authorList>
    </citation>
    <scope>NUCLEOTIDE SEQUENCE [LARGE SCALE GENOMIC DNA]</scope>
    <source>
        <strain evidence="2">cv. RG33-2</strain>
    </source>
</reference>